<dbReference type="Pfam" id="PF25056">
    <property type="entry name" value="DUF7793"/>
    <property type="match status" value="1"/>
</dbReference>
<sequence>MTADYHQNEFSQFWIRNGILFFEYKPDVSIDLAAARLIVADRIRFQNNSYYPVLCDIRGIAFIDKGGRDYLAQSGSVMTKAVALLYSGPVSLTLSTFYLEVNKHRVPSAIFTDTGGALGFLGGYV</sequence>
<accession>A0A1M5TJ74</accession>
<reference evidence="3" key="1">
    <citation type="submission" date="2016-11" db="EMBL/GenBank/DDBJ databases">
        <authorList>
            <person name="Jaros S."/>
            <person name="Januszkiewicz K."/>
            <person name="Wedrychowicz H."/>
        </authorList>
    </citation>
    <scope>NUCLEOTIDE SEQUENCE [LARGE SCALE GENOMIC DNA]</scope>
    <source>
        <strain evidence="3">DSM 19729</strain>
    </source>
</reference>
<proteinExistence type="predicted"/>
<dbReference type="Proteomes" id="UP000237771">
    <property type="component" value="Unassembled WGS sequence"/>
</dbReference>
<feature type="domain" description="DUF7793" evidence="1">
    <location>
        <begin position="13"/>
        <end position="124"/>
    </location>
</feature>
<evidence type="ECO:0000313" key="2">
    <source>
        <dbReference type="EMBL" id="PRZ20394.1"/>
    </source>
</evidence>
<evidence type="ECO:0000313" key="5">
    <source>
        <dbReference type="Proteomes" id="UP000237771"/>
    </source>
</evidence>
<dbReference type="Proteomes" id="UP000184384">
    <property type="component" value="Unassembled WGS sequence"/>
</dbReference>
<evidence type="ECO:0000313" key="3">
    <source>
        <dbReference type="EMBL" id="SHH50728.1"/>
    </source>
</evidence>
<protein>
    <recommendedName>
        <fullName evidence="1">DUF7793 domain-containing protein</fullName>
    </recommendedName>
</protein>
<reference evidence="2 5" key="3">
    <citation type="submission" date="2018-03" db="EMBL/GenBank/DDBJ databases">
        <title>Genomic Encyclopedia of Archaeal and Bacterial Type Strains, Phase II (KMG-II): from individual species to whole genera.</title>
        <authorList>
            <person name="Goeker M."/>
        </authorList>
    </citation>
    <scope>NUCLEOTIDE SEQUENCE [LARGE SCALE GENOMIC DNA]</scope>
    <source>
        <strain evidence="2 5">DSM 17797</strain>
    </source>
</reference>
<organism evidence="3 4">
    <name type="scientific">Flavobacterium granuli</name>
    <dbReference type="NCBI Taxonomy" id="280093"/>
    <lineage>
        <taxon>Bacteria</taxon>
        <taxon>Pseudomonadati</taxon>
        <taxon>Bacteroidota</taxon>
        <taxon>Flavobacteriia</taxon>
        <taxon>Flavobacteriales</taxon>
        <taxon>Flavobacteriaceae</taxon>
        <taxon>Flavobacterium</taxon>
    </lineage>
</organism>
<dbReference type="OrthoDB" id="957652at2"/>
<dbReference type="InterPro" id="IPR056695">
    <property type="entry name" value="DUF7793"/>
</dbReference>
<dbReference type="AlphaFoldDB" id="A0A1M5TJ74"/>
<name>A0A1M5TJ74_9FLAO</name>
<dbReference type="STRING" id="280093.SAMN05443373_11488"/>
<keyword evidence="5" id="KW-1185">Reference proteome</keyword>
<evidence type="ECO:0000313" key="4">
    <source>
        <dbReference type="Proteomes" id="UP000184384"/>
    </source>
</evidence>
<dbReference type="EMBL" id="PVUB01000012">
    <property type="protein sequence ID" value="PRZ20394.1"/>
    <property type="molecule type" value="Genomic_DNA"/>
</dbReference>
<dbReference type="EMBL" id="FQWO01000014">
    <property type="protein sequence ID" value="SHH50728.1"/>
    <property type="molecule type" value="Genomic_DNA"/>
</dbReference>
<dbReference type="Gene3D" id="3.40.970.30">
    <property type="entry name" value="yp_829618.1 like domains"/>
    <property type="match status" value="1"/>
</dbReference>
<dbReference type="RefSeq" id="WP_072945837.1">
    <property type="nucleotide sequence ID" value="NZ_FQWO01000014.1"/>
</dbReference>
<gene>
    <name evidence="2" type="ORF">BC624_11288</name>
    <name evidence="3" type="ORF">SAMN05443373_11488</name>
</gene>
<reference evidence="4" key="2">
    <citation type="submission" date="2016-11" db="EMBL/GenBank/DDBJ databases">
        <authorList>
            <person name="Varghese N."/>
            <person name="Submissions S."/>
        </authorList>
    </citation>
    <scope>NUCLEOTIDE SEQUENCE [LARGE SCALE GENOMIC DNA]</scope>
    <source>
        <strain evidence="4">DSM 19729</strain>
    </source>
</reference>
<evidence type="ECO:0000259" key="1">
    <source>
        <dbReference type="Pfam" id="PF25056"/>
    </source>
</evidence>